<reference evidence="2" key="1">
    <citation type="submission" date="2018-01" db="EMBL/GenBank/DDBJ databases">
        <title>An insight into the sialome of Amazonian anophelines.</title>
        <authorList>
            <person name="Ribeiro J.M."/>
            <person name="Scarpassa V."/>
            <person name="Calvo E."/>
        </authorList>
    </citation>
    <scope>NUCLEOTIDE SEQUENCE</scope>
</reference>
<protein>
    <submittedName>
        <fullName evidence="2">Uncharacterized protein</fullName>
    </submittedName>
</protein>
<organism evidence="2">
    <name type="scientific">Anopheles darlingi</name>
    <name type="common">Mosquito</name>
    <dbReference type="NCBI Taxonomy" id="43151"/>
    <lineage>
        <taxon>Eukaryota</taxon>
        <taxon>Metazoa</taxon>
        <taxon>Ecdysozoa</taxon>
        <taxon>Arthropoda</taxon>
        <taxon>Hexapoda</taxon>
        <taxon>Insecta</taxon>
        <taxon>Pterygota</taxon>
        <taxon>Neoptera</taxon>
        <taxon>Endopterygota</taxon>
        <taxon>Diptera</taxon>
        <taxon>Nematocera</taxon>
        <taxon>Culicoidea</taxon>
        <taxon>Culicidae</taxon>
        <taxon>Anophelinae</taxon>
        <taxon>Anopheles</taxon>
    </lineage>
</organism>
<name>A0A2M4DFH6_ANODA</name>
<keyword evidence="1" id="KW-1133">Transmembrane helix</keyword>
<sequence>MRAIKMVATRAAIGYVLLCGSLCERIYFISVLYLFRKLHLRHALHLHALGIEPIQTFLLSIIVAAKCEVAIYCRRGLSRVEAIGFIAAVLFRSLKTSR</sequence>
<dbReference type="AlphaFoldDB" id="A0A2M4DFH6"/>
<keyword evidence="1" id="KW-0472">Membrane</keyword>
<proteinExistence type="predicted"/>
<evidence type="ECO:0000313" key="2">
    <source>
        <dbReference type="EMBL" id="MBW76324.1"/>
    </source>
</evidence>
<accession>A0A2M4DFH6</accession>
<evidence type="ECO:0000256" key="1">
    <source>
        <dbReference type="SAM" id="Phobius"/>
    </source>
</evidence>
<feature type="transmembrane region" description="Helical" evidence="1">
    <location>
        <begin position="54"/>
        <end position="73"/>
    </location>
</feature>
<keyword evidence="1" id="KW-0812">Transmembrane</keyword>
<dbReference type="EMBL" id="GGFL01012146">
    <property type="protein sequence ID" value="MBW76324.1"/>
    <property type="molecule type" value="Transcribed_RNA"/>
</dbReference>
<feature type="transmembrane region" description="Helical" evidence="1">
    <location>
        <begin position="12"/>
        <end position="34"/>
    </location>
</feature>